<feature type="non-terminal residue" evidence="2">
    <location>
        <position position="68"/>
    </location>
</feature>
<dbReference type="Proteomes" id="UP000221165">
    <property type="component" value="Unassembled WGS sequence"/>
</dbReference>
<dbReference type="RefSeq" id="XP_067922626.1">
    <property type="nucleotide sequence ID" value="XM_068065399.1"/>
</dbReference>
<reference evidence="2 3" key="1">
    <citation type="journal article" date="2017" name="Int. J. Parasitol.">
        <title>The genome of the protozoan parasite Cystoisospora suis and a reverse vaccinology approach to identify vaccine candidates.</title>
        <authorList>
            <person name="Palmieri N."/>
            <person name="Shrestha A."/>
            <person name="Ruttkowski B."/>
            <person name="Beck T."/>
            <person name="Vogl C."/>
            <person name="Tomley F."/>
            <person name="Blake D.P."/>
            <person name="Joachim A."/>
        </authorList>
    </citation>
    <scope>NUCLEOTIDE SEQUENCE [LARGE SCALE GENOMIC DNA]</scope>
    <source>
        <strain evidence="2 3">Wien I</strain>
    </source>
</reference>
<accession>A0A2C6K7I0</accession>
<evidence type="ECO:0000313" key="3">
    <source>
        <dbReference type="Proteomes" id="UP000221165"/>
    </source>
</evidence>
<dbReference type="AlphaFoldDB" id="A0A2C6K7I0"/>
<feature type="chain" id="PRO_5012903270" description="Secreted protein" evidence="1">
    <location>
        <begin position="22"/>
        <end position="68"/>
    </location>
</feature>
<dbReference type="EMBL" id="MIGC01002526">
    <property type="protein sequence ID" value="PHJ20941.1"/>
    <property type="molecule type" value="Genomic_DNA"/>
</dbReference>
<sequence>MRGSFTVCCFFFFCSPSPVPALASSASVLTSRFMRNFTRFLKYHRIASGRGPERFLVMRRRWALFKMS</sequence>
<feature type="signal peptide" evidence="1">
    <location>
        <begin position="1"/>
        <end position="21"/>
    </location>
</feature>
<protein>
    <recommendedName>
        <fullName evidence="4">Secreted protein</fullName>
    </recommendedName>
</protein>
<comment type="caution">
    <text evidence="2">The sequence shown here is derived from an EMBL/GenBank/DDBJ whole genome shotgun (WGS) entry which is preliminary data.</text>
</comment>
<evidence type="ECO:0008006" key="4">
    <source>
        <dbReference type="Google" id="ProtNLM"/>
    </source>
</evidence>
<dbReference type="VEuPathDB" id="ToxoDB:CSUI_005221"/>
<name>A0A2C6K7I0_9APIC</name>
<evidence type="ECO:0000256" key="1">
    <source>
        <dbReference type="SAM" id="SignalP"/>
    </source>
</evidence>
<keyword evidence="1" id="KW-0732">Signal</keyword>
<proteinExistence type="predicted"/>
<evidence type="ECO:0000313" key="2">
    <source>
        <dbReference type="EMBL" id="PHJ20941.1"/>
    </source>
</evidence>
<dbReference type="GeneID" id="94428610"/>
<gene>
    <name evidence="2" type="ORF">CSUI_005221</name>
</gene>
<organism evidence="2 3">
    <name type="scientific">Cystoisospora suis</name>
    <dbReference type="NCBI Taxonomy" id="483139"/>
    <lineage>
        <taxon>Eukaryota</taxon>
        <taxon>Sar</taxon>
        <taxon>Alveolata</taxon>
        <taxon>Apicomplexa</taxon>
        <taxon>Conoidasida</taxon>
        <taxon>Coccidia</taxon>
        <taxon>Eucoccidiorida</taxon>
        <taxon>Eimeriorina</taxon>
        <taxon>Sarcocystidae</taxon>
        <taxon>Cystoisospora</taxon>
    </lineage>
</organism>
<keyword evidence="3" id="KW-1185">Reference proteome</keyword>